<protein>
    <submittedName>
        <fullName evidence="1">Uncharacterized protein</fullName>
    </submittedName>
</protein>
<dbReference type="Proteomes" id="UP001164929">
    <property type="component" value="Chromosome 18"/>
</dbReference>
<organism evidence="1 2">
    <name type="scientific">Populus alba x Populus x berolinensis</name>
    <dbReference type="NCBI Taxonomy" id="444605"/>
    <lineage>
        <taxon>Eukaryota</taxon>
        <taxon>Viridiplantae</taxon>
        <taxon>Streptophyta</taxon>
        <taxon>Embryophyta</taxon>
        <taxon>Tracheophyta</taxon>
        <taxon>Spermatophyta</taxon>
        <taxon>Magnoliopsida</taxon>
        <taxon>eudicotyledons</taxon>
        <taxon>Gunneridae</taxon>
        <taxon>Pentapetalae</taxon>
        <taxon>rosids</taxon>
        <taxon>fabids</taxon>
        <taxon>Malpighiales</taxon>
        <taxon>Salicaceae</taxon>
        <taxon>Saliceae</taxon>
        <taxon>Populus</taxon>
    </lineage>
</organism>
<proteinExistence type="predicted"/>
<dbReference type="EMBL" id="JAQIZT010000018">
    <property type="protein sequence ID" value="KAJ6956888.1"/>
    <property type="molecule type" value="Genomic_DNA"/>
</dbReference>
<comment type="caution">
    <text evidence="1">The sequence shown here is derived from an EMBL/GenBank/DDBJ whole genome shotgun (WGS) entry which is preliminary data.</text>
</comment>
<sequence length="118" mass="14088">MLSNKTFPGVWWRLNRSPSGTLGSTESYELAVLTIKEINFGFYHLSWWSVASLQAVTRINEFWLNKSRLKHQDWVYNGNDKHNVPELQFKQHQLVPQWLAAWYLYLRGSNKLRENYNE</sequence>
<evidence type="ECO:0000313" key="2">
    <source>
        <dbReference type="Proteomes" id="UP001164929"/>
    </source>
</evidence>
<reference evidence="1 2" key="1">
    <citation type="journal article" date="2023" name="Mol. Ecol. Resour.">
        <title>Chromosome-level genome assembly of a triploid poplar Populus alba 'Berolinensis'.</title>
        <authorList>
            <person name="Chen S."/>
            <person name="Yu Y."/>
            <person name="Wang X."/>
            <person name="Wang S."/>
            <person name="Zhang T."/>
            <person name="Zhou Y."/>
            <person name="He R."/>
            <person name="Meng N."/>
            <person name="Wang Y."/>
            <person name="Liu W."/>
            <person name="Liu Z."/>
            <person name="Liu J."/>
            <person name="Guo Q."/>
            <person name="Huang H."/>
            <person name="Sederoff R.R."/>
            <person name="Wang G."/>
            <person name="Qu G."/>
            <person name="Chen S."/>
        </authorList>
    </citation>
    <scope>NUCLEOTIDE SEQUENCE [LARGE SCALE GENOMIC DNA]</scope>
    <source>
        <strain evidence="1">SC-2020</strain>
    </source>
</reference>
<keyword evidence="2" id="KW-1185">Reference proteome</keyword>
<dbReference type="AlphaFoldDB" id="A0AAD6LA15"/>
<accession>A0AAD6LA15</accession>
<evidence type="ECO:0000313" key="1">
    <source>
        <dbReference type="EMBL" id="KAJ6956888.1"/>
    </source>
</evidence>
<gene>
    <name evidence="1" type="ORF">NC653_038951</name>
</gene>
<name>A0AAD6LA15_9ROSI</name>